<keyword evidence="3" id="KW-1185">Reference proteome</keyword>
<feature type="non-terminal residue" evidence="2">
    <location>
        <position position="1"/>
    </location>
</feature>
<proteinExistence type="predicted"/>
<evidence type="ECO:0000313" key="3">
    <source>
        <dbReference type="Proteomes" id="UP000837857"/>
    </source>
</evidence>
<name>A0ABN8J544_9NEOP</name>
<evidence type="ECO:0000256" key="1">
    <source>
        <dbReference type="SAM" id="MobiDB-lite"/>
    </source>
</evidence>
<protein>
    <submittedName>
        <fullName evidence="2">Uncharacterized protein</fullName>
    </submittedName>
</protein>
<organism evidence="2 3">
    <name type="scientific">Iphiclides podalirius</name>
    <name type="common">scarce swallowtail</name>
    <dbReference type="NCBI Taxonomy" id="110791"/>
    <lineage>
        <taxon>Eukaryota</taxon>
        <taxon>Metazoa</taxon>
        <taxon>Ecdysozoa</taxon>
        <taxon>Arthropoda</taxon>
        <taxon>Hexapoda</taxon>
        <taxon>Insecta</taxon>
        <taxon>Pterygota</taxon>
        <taxon>Neoptera</taxon>
        <taxon>Endopterygota</taxon>
        <taxon>Lepidoptera</taxon>
        <taxon>Glossata</taxon>
        <taxon>Ditrysia</taxon>
        <taxon>Papilionoidea</taxon>
        <taxon>Papilionidae</taxon>
        <taxon>Papilioninae</taxon>
        <taxon>Iphiclides</taxon>
    </lineage>
</organism>
<evidence type="ECO:0000313" key="2">
    <source>
        <dbReference type="EMBL" id="CAH2074167.1"/>
    </source>
</evidence>
<feature type="compositionally biased region" description="Basic and acidic residues" evidence="1">
    <location>
        <begin position="63"/>
        <end position="74"/>
    </location>
</feature>
<accession>A0ABN8J544</accession>
<feature type="region of interest" description="Disordered" evidence="1">
    <location>
        <begin position="48"/>
        <end position="74"/>
    </location>
</feature>
<gene>
    <name evidence="2" type="ORF">IPOD504_LOCUS15950</name>
</gene>
<sequence>MPPTYVSRLRASAVAAGVFGRVLRSTCYRSTDTLAWLGARCRRRRAPHCASPRSASLTSHVASEPRDRSLHRIA</sequence>
<dbReference type="Proteomes" id="UP000837857">
    <property type="component" value="Chromosome 7"/>
</dbReference>
<dbReference type="EMBL" id="OW152819">
    <property type="protein sequence ID" value="CAH2074167.1"/>
    <property type="molecule type" value="Genomic_DNA"/>
</dbReference>
<reference evidence="2" key="1">
    <citation type="submission" date="2022-03" db="EMBL/GenBank/DDBJ databases">
        <authorList>
            <person name="Martin H S."/>
        </authorList>
    </citation>
    <scope>NUCLEOTIDE SEQUENCE</scope>
</reference>